<proteinExistence type="inferred from homology"/>
<reference evidence="3" key="2">
    <citation type="journal article" date="2021" name="Syst. Appl. Microbiol.">
        <title>Roseomonas hellenica sp. nov., isolated from roots of wild-growing Alkanna tinctoria.</title>
        <authorList>
            <person name="Rat A."/>
            <person name="Naranjo H.D."/>
            <person name="Lebbe L."/>
            <person name="Cnockaert M."/>
            <person name="Krigas N."/>
            <person name="Grigoriadou K."/>
            <person name="Maloupa E."/>
            <person name="Willems A."/>
        </authorList>
    </citation>
    <scope>NUCLEOTIDE SEQUENCE</scope>
    <source>
        <strain evidence="3">LMG 31228</strain>
    </source>
</reference>
<comment type="similarity">
    <text evidence="1">Belongs to the short-chain dehydrogenases/reductases (SDR) family.</text>
</comment>
<dbReference type="InterPro" id="IPR036291">
    <property type="entry name" value="NAD(P)-bd_dom_sf"/>
</dbReference>
<dbReference type="PANTHER" id="PTHR42760">
    <property type="entry name" value="SHORT-CHAIN DEHYDROGENASES/REDUCTASES FAMILY MEMBER"/>
    <property type="match status" value="1"/>
</dbReference>
<evidence type="ECO:0000313" key="3">
    <source>
        <dbReference type="EMBL" id="MBR0683809.1"/>
    </source>
</evidence>
<dbReference type="NCBIfam" id="NF005559">
    <property type="entry name" value="PRK07231.1"/>
    <property type="match status" value="1"/>
</dbReference>
<dbReference type="SUPFAM" id="SSF51735">
    <property type="entry name" value="NAD(P)-binding Rossmann-fold domains"/>
    <property type="match status" value="1"/>
</dbReference>
<accession>A0A9X9XJC3</accession>
<reference evidence="3" key="1">
    <citation type="submission" date="2020-01" db="EMBL/GenBank/DDBJ databases">
        <authorList>
            <person name="Rat A."/>
        </authorList>
    </citation>
    <scope>NUCLEOTIDE SEQUENCE</scope>
    <source>
        <strain evidence="3">LMG 31228</strain>
    </source>
</reference>
<organism evidence="3 4">
    <name type="scientific">Neoroseomonas eburnea</name>
    <dbReference type="NCBI Taxonomy" id="1346889"/>
    <lineage>
        <taxon>Bacteria</taxon>
        <taxon>Pseudomonadati</taxon>
        <taxon>Pseudomonadota</taxon>
        <taxon>Alphaproteobacteria</taxon>
        <taxon>Acetobacterales</taxon>
        <taxon>Acetobacteraceae</taxon>
        <taxon>Neoroseomonas</taxon>
    </lineage>
</organism>
<sequence>MGRMHGMTIDWLGLAGRVAIVTGAAGGIGRAIATELAAAGAAVALLDRDGEAVGALAAQLRALGASSVAAACDIADEVSVRHALGATEQALGPAEILVNNAGVLRPGPLSDLAIAEWNALLAVNLTGYLICAQAVRPQMLAKGGGSIVHIASIAASNPQPRSGAYSPSKAGVAMLSRQLALEWGPDGIRSNAVSPGLVRTPMSEAFYQAPGIRERREGMVPGRRIGTPQDIADAVAFLASPRAAYVNGAELLVDGGLDQVMMELVPRPGY</sequence>
<dbReference type="InterPro" id="IPR057326">
    <property type="entry name" value="KR_dom"/>
</dbReference>
<feature type="domain" description="Ketoreductase" evidence="2">
    <location>
        <begin position="17"/>
        <end position="196"/>
    </location>
</feature>
<dbReference type="Gene3D" id="3.40.50.720">
    <property type="entry name" value="NAD(P)-binding Rossmann-like Domain"/>
    <property type="match status" value="1"/>
</dbReference>
<dbReference type="GO" id="GO:0030497">
    <property type="term" value="P:fatty acid elongation"/>
    <property type="evidence" value="ECO:0007669"/>
    <property type="project" value="TreeGrafter"/>
</dbReference>
<name>A0A9X9XJC3_9PROT</name>
<dbReference type="SMART" id="SM00822">
    <property type="entry name" value="PKS_KR"/>
    <property type="match status" value="1"/>
</dbReference>
<evidence type="ECO:0000256" key="1">
    <source>
        <dbReference type="ARBA" id="ARBA00006484"/>
    </source>
</evidence>
<gene>
    <name evidence="3" type="ORF">GXW74_25250</name>
</gene>
<dbReference type="PRINTS" id="PR00080">
    <property type="entry name" value="SDRFAMILY"/>
</dbReference>
<protein>
    <submittedName>
        <fullName evidence="3">SDR family oxidoreductase</fullName>
    </submittedName>
</protein>
<dbReference type="PRINTS" id="PR00081">
    <property type="entry name" value="GDHRDH"/>
</dbReference>
<dbReference type="PANTHER" id="PTHR42760:SF123">
    <property type="entry name" value="OXIDOREDUCTASE"/>
    <property type="match status" value="1"/>
</dbReference>
<keyword evidence="4" id="KW-1185">Reference proteome</keyword>
<dbReference type="Proteomes" id="UP001138709">
    <property type="component" value="Unassembled WGS sequence"/>
</dbReference>
<dbReference type="EMBL" id="JAAEDL010000042">
    <property type="protein sequence ID" value="MBR0683809.1"/>
    <property type="molecule type" value="Genomic_DNA"/>
</dbReference>
<evidence type="ECO:0000313" key="4">
    <source>
        <dbReference type="Proteomes" id="UP001138709"/>
    </source>
</evidence>
<evidence type="ECO:0000259" key="2">
    <source>
        <dbReference type="SMART" id="SM00822"/>
    </source>
</evidence>
<dbReference type="Pfam" id="PF13561">
    <property type="entry name" value="adh_short_C2"/>
    <property type="match status" value="1"/>
</dbReference>
<dbReference type="GO" id="GO:0016616">
    <property type="term" value="F:oxidoreductase activity, acting on the CH-OH group of donors, NAD or NADP as acceptor"/>
    <property type="evidence" value="ECO:0007669"/>
    <property type="project" value="TreeGrafter"/>
</dbReference>
<dbReference type="CDD" id="cd05233">
    <property type="entry name" value="SDR_c"/>
    <property type="match status" value="1"/>
</dbReference>
<comment type="caution">
    <text evidence="3">The sequence shown here is derived from an EMBL/GenBank/DDBJ whole genome shotgun (WGS) entry which is preliminary data.</text>
</comment>
<dbReference type="InterPro" id="IPR002347">
    <property type="entry name" value="SDR_fam"/>
</dbReference>
<dbReference type="FunFam" id="3.40.50.720:FF:000084">
    <property type="entry name" value="Short-chain dehydrogenase reductase"/>
    <property type="match status" value="1"/>
</dbReference>
<dbReference type="AlphaFoldDB" id="A0A9X9XJC3"/>